<name>A0A8C4WYA1_EPTBU</name>
<feature type="transmembrane region" description="Helical" evidence="1">
    <location>
        <begin position="192"/>
        <end position="216"/>
    </location>
</feature>
<reference evidence="2" key="1">
    <citation type="submission" date="2025-08" db="UniProtKB">
        <authorList>
            <consortium name="Ensembl"/>
        </authorList>
    </citation>
    <scope>IDENTIFICATION</scope>
</reference>
<evidence type="ECO:0000313" key="3">
    <source>
        <dbReference type="Proteomes" id="UP000694388"/>
    </source>
</evidence>
<accession>A0A8C4WYA1</accession>
<dbReference type="Proteomes" id="UP000694388">
    <property type="component" value="Unplaced"/>
</dbReference>
<dbReference type="Ensembl" id="ENSEBUT00000020273.1">
    <property type="protein sequence ID" value="ENSEBUP00000019697.1"/>
    <property type="gene ID" value="ENSEBUG00000012227.1"/>
</dbReference>
<dbReference type="PANTHER" id="PTHR37999:SF2">
    <property type="entry name" value="MUCIN-17"/>
    <property type="match status" value="1"/>
</dbReference>
<keyword evidence="1" id="KW-0812">Transmembrane</keyword>
<keyword evidence="1" id="KW-1133">Transmembrane helix</keyword>
<keyword evidence="3" id="KW-1185">Reference proteome</keyword>
<dbReference type="GeneTree" id="ENSGT01090000260431"/>
<proteinExistence type="predicted"/>
<reference evidence="2" key="2">
    <citation type="submission" date="2025-09" db="UniProtKB">
        <authorList>
            <consortium name="Ensembl"/>
        </authorList>
    </citation>
    <scope>IDENTIFICATION</scope>
</reference>
<sequence length="303" mass="33949">MSLKNLLQLILPPARHRLHKLVTLYEDIIGISSVNIISIREGSVVVDHQVVLQYSATNIKEVNNATHFIKEDLNKCIPILNASSIFINDYCYPVNKTITTTTSNITINSLDDLIDQVTCRENPQLEGQYVAIESNDNVKCFHRCLPIVGESQFVCDHGGYCQGESYGLKCLCPSDSNFWYEGKHCEIIISKWGLIGGLCAAIVLIIIIAIIFCIFLSRGQQGLYEKIYLKNPDVNLETCQSTIYSFANQRHSMDGNNCNQWADPCITDGGGNGFHLELMNVDTTKEVKLQRPKMMPGEDDLSH</sequence>
<dbReference type="InterPro" id="IPR053311">
    <property type="entry name" value="Mucosal_Integrity_Assoc"/>
</dbReference>
<protein>
    <submittedName>
        <fullName evidence="2">Uncharacterized protein</fullName>
    </submittedName>
</protein>
<keyword evidence="1" id="KW-0472">Membrane</keyword>
<dbReference type="AlphaFoldDB" id="A0A8C4WYA1"/>
<dbReference type="PANTHER" id="PTHR37999">
    <property type="entry name" value="MUCIN-17"/>
    <property type="match status" value="1"/>
</dbReference>
<evidence type="ECO:0000313" key="2">
    <source>
        <dbReference type="Ensembl" id="ENSEBUP00000019697.1"/>
    </source>
</evidence>
<evidence type="ECO:0000256" key="1">
    <source>
        <dbReference type="SAM" id="Phobius"/>
    </source>
</evidence>
<organism evidence="2 3">
    <name type="scientific">Eptatretus burgeri</name>
    <name type="common">Inshore hagfish</name>
    <dbReference type="NCBI Taxonomy" id="7764"/>
    <lineage>
        <taxon>Eukaryota</taxon>
        <taxon>Metazoa</taxon>
        <taxon>Chordata</taxon>
        <taxon>Craniata</taxon>
        <taxon>Vertebrata</taxon>
        <taxon>Cyclostomata</taxon>
        <taxon>Myxini</taxon>
        <taxon>Myxiniformes</taxon>
        <taxon>Myxinidae</taxon>
        <taxon>Eptatretinae</taxon>
        <taxon>Eptatretus</taxon>
    </lineage>
</organism>